<keyword evidence="4" id="KW-0813">Transport</keyword>
<evidence type="ECO:0000256" key="6">
    <source>
        <dbReference type="ARBA" id="ARBA00022787"/>
    </source>
</evidence>
<keyword evidence="5" id="KW-0812">Transmembrane</keyword>
<keyword evidence="6" id="KW-1000">Mitochondrion outer membrane</keyword>
<evidence type="ECO:0000256" key="3">
    <source>
        <dbReference type="ARBA" id="ARBA00005792"/>
    </source>
</evidence>
<evidence type="ECO:0000313" key="11">
    <source>
        <dbReference type="EMBL" id="GKV16104.1"/>
    </source>
</evidence>
<dbReference type="InterPro" id="IPR011990">
    <property type="entry name" value="TPR-like_helical_dom_sf"/>
</dbReference>
<proteinExistence type="inferred from homology"/>
<reference evidence="11 12" key="1">
    <citation type="journal article" date="2021" name="Commun. Biol.">
        <title>The genome of Shorea leprosula (Dipterocarpaceae) highlights the ecological relevance of drought in aseasonal tropical rainforests.</title>
        <authorList>
            <person name="Ng K.K.S."/>
            <person name="Kobayashi M.J."/>
            <person name="Fawcett J.A."/>
            <person name="Hatakeyama M."/>
            <person name="Paape T."/>
            <person name="Ng C.H."/>
            <person name="Ang C.C."/>
            <person name="Tnah L.H."/>
            <person name="Lee C.T."/>
            <person name="Nishiyama T."/>
            <person name="Sese J."/>
            <person name="O'Brien M.J."/>
            <person name="Copetti D."/>
            <person name="Mohd Noor M.I."/>
            <person name="Ong R.C."/>
            <person name="Putra M."/>
            <person name="Sireger I.Z."/>
            <person name="Indrioko S."/>
            <person name="Kosugi Y."/>
            <person name="Izuno A."/>
            <person name="Isagi Y."/>
            <person name="Lee S.L."/>
            <person name="Shimizu K.K."/>
        </authorList>
    </citation>
    <scope>NUCLEOTIDE SEQUENCE [LARGE SCALE GENOMIC DNA]</scope>
    <source>
        <strain evidence="11">214</strain>
    </source>
</reference>
<dbReference type="AlphaFoldDB" id="A0AAV5JN44"/>
<keyword evidence="10" id="KW-0472">Membrane</keyword>
<dbReference type="GO" id="GO:0045040">
    <property type="term" value="P:protein insertion into mitochondrial outer membrane"/>
    <property type="evidence" value="ECO:0007669"/>
    <property type="project" value="InterPro"/>
</dbReference>
<evidence type="ECO:0000256" key="10">
    <source>
        <dbReference type="ARBA" id="ARBA00023136"/>
    </source>
</evidence>
<evidence type="ECO:0000256" key="8">
    <source>
        <dbReference type="ARBA" id="ARBA00022989"/>
    </source>
</evidence>
<comment type="similarity">
    <text evidence="3">Belongs to the Tom20 family.</text>
</comment>
<evidence type="ECO:0008006" key="13">
    <source>
        <dbReference type="Google" id="ProtNLM"/>
    </source>
</evidence>
<protein>
    <recommendedName>
        <fullName evidence="13">Mitochondrial import receptor subunit TOM20</fullName>
    </recommendedName>
</protein>
<evidence type="ECO:0000256" key="5">
    <source>
        <dbReference type="ARBA" id="ARBA00022692"/>
    </source>
</evidence>
<keyword evidence="12" id="KW-1185">Reference proteome</keyword>
<dbReference type="EMBL" id="BPVZ01000044">
    <property type="protein sequence ID" value="GKV16104.1"/>
    <property type="molecule type" value="Genomic_DNA"/>
</dbReference>
<dbReference type="Gene3D" id="1.25.40.10">
    <property type="entry name" value="Tetratricopeptide repeat domain"/>
    <property type="match status" value="1"/>
</dbReference>
<keyword evidence="9" id="KW-0496">Mitochondrion</keyword>
<dbReference type="PANTHER" id="PTHR32409:SF3">
    <property type="entry name" value="MITOCHONDRIAL IMPORT RECEPTOR SUBUNIT TOM20-1-RELATED"/>
    <property type="match status" value="1"/>
</dbReference>
<dbReference type="GO" id="GO:0015031">
    <property type="term" value="P:protein transport"/>
    <property type="evidence" value="ECO:0007669"/>
    <property type="project" value="UniProtKB-KW"/>
</dbReference>
<evidence type="ECO:0000256" key="2">
    <source>
        <dbReference type="ARBA" id="ARBA00004572"/>
    </source>
</evidence>
<dbReference type="Proteomes" id="UP001054252">
    <property type="component" value="Unassembled WGS sequence"/>
</dbReference>
<evidence type="ECO:0000256" key="1">
    <source>
        <dbReference type="ARBA" id="ARBA00003450"/>
    </source>
</evidence>
<evidence type="ECO:0000256" key="9">
    <source>
        <dbReference type="ARBA" id="ARBA00023128"/>
    </source>
</evidence>
<organism evidence="11 12">
    <name type="scientific">Rubroshorea leprosula</name>
    <dbReference type="NCBI Taxonomy" id="152421"/>
    <lineage>
        <taxon>Eukaryota</taxon>
        <taxon>Viridiplantae</taxon>
        <taxon>Streptophyta</taxon>
        <taxon>Embryophyta</taxon>
        <taxon>Tracheophyta</taxon>
        <taxon>Spermatophyta</taxon>
        <taxon>Magnoliopsida</taxon>
        <taxon>eudicotyledons</taxon>
        <taxon>Gunneridae</taxon>
        <taxon>Pentapetalae</taxon>
        <taxon>rosids</taxon>
        <taxon>malvids</taxon>
        <taxon>Malvales</taxon>
        <taxon>Dipterocarpaceae</taxon>
        <taxon>Rubroshorea</taxon>
    </lineage>
</organism>
<name>A0AAV5JN44_9ROSI</name>
<dbReference type="SUPFAM" id="SSF48452">
    <property type="entry name" value="TPR-like"/>
    <property type="match status" value="1"/>
</dbReference>
<dbReference type="InterPro" id="IPR010547">
    <property type="entry name" value="TOM20_imprt_rcpt"/>
</dbReference>
<accession>A0AAV5JN44</accession>
<comment type="function">
    <text evidence="1">Central component of the receptor complex responsible for the recognition and translocation of cytosolically synthesized mitochondrial preproteins. Together with TOM22 functions as the transit peptide receptor at the surface of the mitochondrion outer membrane and facilitates the movement of preproteins into the translocation pore.</text>
</comment>
<gene>
    <name evidence="11" type="ORF">SLEP1_g26796</name>
</gene>
<evidence type="ECO:0000313" key="12">
    <source>
        <dbReference type="Proteomes" id="UP001054252"/>
    </source>
</evidence>
<keyword evidence="7" id="KW-0653">Protein transport</keyword>
<keyword evidence="8" id="KW-1133">Transmembrane helix</keyword>
<comment type="caution">
    <text evidence="11">The sequence shown here is derived from an EMBL/GenBank/DDBJ whole genome shotgun (WGS) entry which is preliminary data.</text>
</comment>
<dbReference type="Pfam" id="PF06552">
    <property type="entry name" value="TOM20_plant"/>
    <property type="match status" value="1"/>
</dbReference>
<comment type="subcellular location">
    <subcellularLocation>
        <location evidence="2">Mitochondrion outer membrane</location>
        <topology evidence="2">Single-pass membrane protein</topology>
    </subcellularLocation>
</comment>
<sequence length="194" mass="21705">MEPNFETLIMLEHTRKIAEENYARDPLDTDNLTKWGGVLVELSQFQNPGDARNMMKDGISKLEEALAINPLKHEALWSLGNANTSYAFLTPDYTEAEVYFDKATEYFQRAANEDPGNELYGKSLELTSKVPELHKEIHGAGSIEREASASSSANVRIIHICSCLMLPTSLCGLFVSIILFEHALKFLVNIILQV</sequence>
<evidence type="ECO:0000256" key="7">
    <source>
        <dbReference type="ARBA" id="ARBA00022927"/>
    </source>
</evidence>
<dbReference type="GO" id="GO:0005742">
    <property type="term" value="C:mitochondrial outer membrane translocase complex"/>
    <property type="evidence" value="ECO:0007669"/>
    <property type="project" value="InterPro"/>
</dbReference>
<dbReference type="PANTHER" id="PTHR32409">
    <property type="entry name" value="MITOCHONDRIAL IMPORT RECEPTOR SUBUNIT TOM20-1-RELATED"/>
    <property type="match status" value="1"/>
</dbReference>
<evidence type="ECO:0000256" key="4">
    <source>
        <dbReference type="ARBA" id="ARBA00022448"/>
    </source>
</evidence>